<accession>A0ABS2TYM9</accession>
<keyword evidence="3" id="KW-1185">Reference proteome</keyword>
<name>A0ABS2TYM9_9ACTN</name>
<dbReference type="InterPro" id="IPR023393">
    <property type="entry name" value="START-like_dom_sf"/>
</dbReference>
<protein>
    <submittedName>
        <fullName evidence="2">SRPBCC family protein</fullName>
    </submittedName>
</protein>
<evidence type="ECO:0000259" key="1">
    <source>
        <dbReference type="Pfam" id="PF03364"/>
    </source>
</evidence>
<evidence type="ECO:0000313" key="2">
    <source>
        <dbReference type="EMBL" id="MBM9508197.1"/>
    </source>
</evidence>
<proteinExistence type="predicted"/>
<sequence length="156" mass="17735">MPAGRTEQSIRIDAPFPEVWEQTNDVAAWPGLFSEYATADILRTEGNTVTFRLTMHPDENGKVWSWVSERTADRATGVVRARRVETGPFAFMNIEWTYQDLAGGGVELLWRQEFAMKPQAPVDTDWMTANIGVNSAQQLALIRERVQERARVRAPR</sequence>
<dbReference type="Gene3D" id="3.30.530.20">
    <property type="match status" value="1"/>
</dbReference>
<feature type="domain" description="Coenzyme Q-binding protein COQ10 START" evidence="1">
    <location>
        <begin position="12"/>
        <end position="116"/>
    </location>
</feature>
<dbReference type="RefSeq" id="WP_205360128.1">
    <property type="nucleotide sequence ID" value="NZ_JADKYB010000016.1"/>
</dbReference>
<dbReference type="InterPro" id="IPR005031">
    <property type="entry name" value="COQ10_START"/>
</dbReference>
<reference evidence="2 3" key="1">
    <citation type="submission" date="2021-01" db="EMBL/GenBank/DDBJ databases">
        <title>Streptomyces acididurans sp. nov., isolated from a peat swamp forest soil.</title>
        <authorList>
            <person name="Chantavorakit T."/>
            <person name="Duangmal K."/>
        </authorList>
    </citation>
    <scope>NUCLEOTIDE SEQUENCE [LARGE SCALE GENOMIC DNA]</scope>
    <source>
        <strain evidence="2 3">KK5PA1</strain>
    </source>
</reference>
<dbReference type="SUPFAM" id="SSF55961">
    <property type="entry name" value="Bet v1-like"/>
    <property type="match status" value="1"/>
</dbReference>
<dbReference type="EMBL" id="JADKYB010000016">
    <property type="protein sequence ID" value="MBM9508197.1"/>
    <property type="molecule type" value="Genomic_DNA"/>
</dbReference>
<comment type="caution">
    <text evidence="2">The sequence shown here is derived from an EMBL/GenBank/DDBJ whole genome shotgun (WGS) entry which is preliminary data.</text>
</comment>
<gene>
    <name evidence="2" type="ORF">ITX44_27310</name>
</gene>
<evidence type="ECO:0000313" key="3">
    <source>
        <dbReference type="Proteomes" id="UP000749040"/>
    </source>
</evidence>
<organism evidence="2 3">
    <name type="scientific">Actinacidiphila acididurans</name>
    <dbReference type="NCBI Taxonomy" id="2784346"/>
    <lineage>
        <taxon>Bacteria</taxon>
        <taxon>Bacillati</taxon>
        <taxon>Actinomycetota</taxon>
        <taxon>Actinomycetes</taxon>
        <taxon>Kitasatosporales</taxon>
        <taxon>Streptomycetaceae</taxon>
        <taxon>Actinacidiphila</taxon>
    </lineage>
</organism>
<dbReference type="Pfam" id="PF03364">
    <property type="entry name" value="Polyketide_cyc"/>
    <property type="match status" value="1"/>
</dbReference>
<dbReference type="Proteomes" id="UP000749040">
    <property type="component" value="Unassembled WGS sequence"/>
</dbReference>